<reference evidence="2" key="1">
    <citation type="submission" date="2016-03" db="EMBL/GenBank/DDBJ databases">
        <authorList>
            <person name="Guldener U."/>
        </authorList>
    </citation>
    <scope>NUCLEOTIDE SEQUENCE [LARGE SCALE GENOMIC DNA]</scope>
</reference>
<evidence type="ECO:0000313" key="2">
    <source>
        <dbReference type="Proteomes" id="UP000177625"/>
    </source>
</evidence>
<proteinExistence type="predicted"/>
<dbReference type="EMBL" id="FJVC01000604">
    <property type="protein sequence ID" value="CZT52564.1"/>
    <property type="molecule type" value="Genomic_DNA"/>
</dbReference>
<keyword evidence="2" id="KW-1185">Reference proteome</keyword>
<accession>A0A1E1MU07</accession>
<sequence>MGQVPGILRDGVLVISRRLKLELRTQIIRPLGSDMEEGQHDLPTFHTEATTQNPTHREDSKVHHHRSFLIPGLFQAASDTLASIPQTLGDACSSRGAANRTSFRSDRDRTCMGIFSWYSPHL</sequence>
<dbReference type="Proteomes" id="UP000177625">
    <property type="component" value="Unassembled WGS sequence"/>
</dbReference>
<name>A0A1E1MU07_RHYSE</name>
<gene>
    <name evidence="1" type="ORF">RSE6_13910</name>
</gene>
<organism evidence="1 2">
    <name type="scientific">Rhynchosporium secalis</name>
    <name type="common">Barley scald fungus</name>
    <dbReference type="NCBI Taxonomy" id="38038"/>
    <lineage>
        <taxon>Eukaryota</taxon>
        <taxon>Fungi</taxon>
        <taxon>Dikarya</taxon>
        <taxon>Ascomycota</taxon>
        <taxon>Pezizomycotina</taxon>
        <taxon>Leotiomycetes</taxon>
        <taxon>Helotiales</taxon>
        <taxon>Ploettnerulaceae</taxon>
        <taxon>Rhynchosporium</taxon>
    </lineage>
</organism>
<dbReference type="AlphaFoldDB" id="A0A1E1MU07"/>
<evidence type="ECO:0000313" key="1">
    <source>
        <dbReference type="EMBL" id="CZT52564.1"/>
    </source>
</evidence>
<protein>
    <submittedName>
        <fullName evidence="1">Uncharacterized protein</fullName>
    </submittedName>
</protein>